<dbReference type="EC" id="3.1.3.48" evidence="2 10"/>
<dbReference type="SUPFAM" id="SSF52821">
    <property type="entry name" value="Rhodanese/Cell cycle control phosphatase"/>
    <property type="match status" value="1"/>
</dbReference>
<dbReference type="GO" id="GO:0051301">
    <property type="term" value="P:cell division"/>
    <property type="evidence" value="ECO:0007669"/>
    <property type="project" value="UniProtKB-UniRule"/>
</dbReference>
<dbReference type="GO" id="GO:0005737">
    <property type="term" value="C:cytoplasm"/>
    <property type="evidence" value="ECO:0007669"/>
    <property type="project" value="TreeGrafter"/>
</dbReference>
<dbReference type="AlphaFoldDB" id="A0A0D2A275"/>
<evidence type="ECO:0000313" key="14">
    <source>
        <dbReference type="Proteomes" id="UP000054302"/>
    </source>
</evidence>
<protein>
    <recommendedName>
        <fullName evidence="9 10">M-phase inducer phosphatase</fullName>
        <ecNumber evidence="2 10">3.1.3.48</ecNumber>
    </recommendedName>
</protein>
<keyword evidence="6 10" id="KW-0904">Protein phosphatase</keyword>
<proteinExistence type="inferred from homology"/>
<evidence type="ECO:0000256" key="5">
    <source>
        <dbReference type="ARBA" id="ARBA00022801"/>
    </source>
</evidence>
<dbReference type="InterPro" id="IPR036873">
    <property type="entry name" value="Rhodanese-like_dom_sf"/>
</dbReference>
<dbReference type="SMART" id="SM00450">
    <property type="entry name" value="RHOD"/>
    <property type="match status" value="1"/>
</dbReference>
<evidence type="ECO:0000256" key="9">
    <source>
        <dbReference type="ARBA" id="ARBA00067190"/>
    </source>
</evidence>
<comment type="similarity">
    <text evidence="1 10">Belongs to the MPI phosphatase family.</text>
</comment>
<dbReference type="CDD" id="cd01530">
    <property type="entry name" value="Cdc25"/>
    <property type="match status" value="1"/>
</dbReference>
<keyword evidence="7 10" id="KW-0131">Cell cycle</keyword>
<reference evidence="13 14" key="1">
    <citation type="submission" date="2015-01" db="EMBL/GenBank/DDBJ databases">
        <title>The Genome Sequence of Exophiala mesophila CBS40295.</title>
        <authorList>
            <consortium name="The Broad Institute Genomics Platform"/>
            <person name="Cuomo C."/>
            <person name="de Hoog S."/>
            <person name="Gorbushina A."/>
            <person name="Stielow B."/>
            <person name="Teixiera M."/>
            <person name="Abouelleil A."/>
            <person name="Chapman S.B."/>
            <person name="Priest M."/>
            <person name="Young S.K."/>
            <person name="Wortman J."/>
            <person name="Nusbaum C."/>
            <person name="Birren B."/>
        </authorList>
    </citation>
    <scope>NUCLEOTIDE SEQUENCE [LARGE SCALE GENOMIC DNA]</scope>
    <source>
        <strain evidence="13 14">CBS 40295</strain>
    </source>
</reference>
<evidence type="ECO:0000256" key="4">
    <source>
        <dbReference type="ARBA" id="ARBA00022776"/>
    </source>
</evidence>
<dbReference type="Gene3D" id="3.40.250.10">
    <property type="entry name" value="Rhodanese-like domain"/>
    <property type="match status" value="1"/>
</dbReference>
<feature type="domain" description="Rhodanese" evidence="12">
    <location>
        <begin position="371"/>
        <end position="475"/>
    </location>
</feature>
<evidence type="ECO:0000256" key="10">
    <source>
        <dbReference type="RuleBase" id="RU368028"/>
    </source>
</evidence>
<evidence type="ECO:0000256" key="11">
    <source>
        <dbReference type="SAM" id="MobiDB-lite"/>
    </source>
</evidence>
<evidence type="ECO:0000313" key="13">
    <source>
        <dbReference type="EMBL" id="KIV93168.1"/>
    </source>
</evidence>
<dbReference type="PROSITE" id="PS50206">
    <property type="entry name" value="RHODANESE_3"/>
    <property type="match status" value="1"/>
</dbReference>
<comment type="catalytic activity">
    <reaction evidence="8 10">
        <text>O-phospho-L-tyrosyl-[protein] + H2O = L-tyrosyl-[protein] + phosphate</text>
        <dbReference type="Rhea" id="RHEA:10684"/>
        <dbReference type="Rhea" id="RHEA-COMP:10136"/>
        <dbReference type="Rhea" id="RHEA-COMP:20101"/>
        <dbReference type="ChEBI" id="CHEBI:15377"/>
        <dbReference type="ChEBI" id="CHEBI:43474"/>
        <dbReference type="ChEBI" id="CHEBI:46858"/>
        <dbReference type="ChEBI" id="CHEBI:61978"/>
        <dbReference type="EC" id="3.1.3.48"/>
    </reaction>
</comment>
<evidence type="ECO:0000256" key="8">
    <source>
        <dbReference type="ARBA" id="ARBA00051722"/>
    </source>
</evidence>
<dbReference type="GO" id="GO:0000086">
    <property type="term" value="P:G2/M transition of mitotic cell cycle"/>
    <property type="evidence" value="ECO:0007669"/>
    <property type="project" value="TreeGrafter"/>
</dbReference>
<dbReference type="Proteomes" id="UP000054302">
    <property type="component" value="Unassembled WGS sequence"/>
</dbReference>
<organism evidence="13 14">
    <name type="scientific">Exophiala mesophila</name>
    <name type="common">Black yeast-like fungus</name>
    <dbReference type="NCBI Taxonomy" id="212818"/>
    <lineage>
        <taxon>Eukaryota</taxon>
        <taxon>Fungi</taxon>
        <taxon>Dikarya</taxon>
        <taxon>Ascomycota</taxon>
        <taxon>Pezizomycotina</taxon>
        <taxon>Eurotiomycetes</taxon>
        <taxon>Chaetothyriomycetidae</taxon>
        <taxon>Chaetothyriales</taxon>
        <taxon>Herpotrichiellaceae</taxon>
        <taxon>Exophiala</taxon>
    </lineage>
</organism>
<dbReference type="InterPro" id="IPR001763">
    <property type="entry name" value="Rhodanese-like_dom"/>
</dbReference>
<dbReference type="FunFam" id="3.40.250.10:FF:000021">
    <property type="entry name" value="M-phase inducer phosphatase cdc-25.2"/>
    <property type="match status" value="1"/>
</dbReference>
<evidence type="ECO:0000256" key="2">
    <source>
        <dbReference type="ARBA" id="ARBA00013064"/>
    </source>
</evidence>
<name>A0A0D2A275_EXOME</name>
<gene>
    <name evidence="13" type="ORF">PV10_04406</name>
</gene>
<dbReference type="OrthoDB" id="26523at2759"/>
<dbReference type="InterPro" id="IPR000751">
    <property type="entry name" value="MPI_Phosphatase"/>
</dbReference>
<dbReference type="GO" id="GO:0110032">
    <property type="term" value="P:positive regulation of G2/MI transition of meiotic cell cycle"/>
    <property type="evidence" value="ECO:0007669"/>
    <property type="project" value="TreeGrafter"/>
</dbReference>
<keyword evidence="3 10" id="KW-0132">Cell division</keyword>
<dbReference type="STRING" id="212818.A0A0D2A275"/>
<dbReference type="PANTHER" id="PTHR10828">
    <property type="entry name" value="M-PHASE INDUCER PHOSPHATASE DUAL SPECIFICITY PHOSPHATASE CDC25"/>
    <property type="match status" value="1"/>
</dbReference>
<keyword evidence="14" id="KW-1185">Reference proteome</keyword>
<dbReference type="GO" id="GO:0005634">
    <property type="term" value="C:nucleus"/>
    <property type="evidence" value="ECO:0007669"/>
    <property type="project" value="TreeGrafter"/>
</dbReference>
<feature type="region of interest" description="Disordered" evidence="11">
    <location>
        <begin position="199"/>
        <end position="231"/>
    </location>
</feature>
<evidence type="ECO:0000256" key="7">
    <source>
        <dbReference type="ARBA" id="ARBA00023306"/>
    </source>
</evidence>
<keyword evidence="5 10" id="KW-0378">Hydrolase</keyword>
<dbReference type="HOGENOM" id="CLU_017900_0_0_1"/>
<feature type="region of interest" description="Disordered" evidence="11">
    <location>
        <begin position="269"/>
        <end position="291"/>
    </location>
</feature>
<dbReference type="EMBL" id="KN847522">
    <property type="protein sequence ID" value="KIV93168.1"/>
    <property type="molecule type" value="Genomic_DNA"/>
</dbReference>
<evidence type="ECO:0000256" key="1">
    <source>
        <dbReference type="ARBA" id="ARBA00011065"/>
    </source>
</evidence>
<dbReference type="Pfam" id="PF00581">
    <property type="entry name" value="Rhodanese"/>
    <property type="match status" value="1"/>
</dbReference>
<sequence>MTMIEASSPLAAMQPPSFLGHCGGFRVDAPPSYAAFTGQSYGSNTFNFRDLSMKRSVPKHPDYFSMKPVRGSSPTASLAADLSQNFHIDQSPQLPTPRRALFSHSLDNHRLVTTPPIPSSSPGCQDIMDMDLSPLPHKAPFTAVQYQLQSPTPDLTPAEDSCSSMFSSASISPAEPLQIAFPTDKRKLSLLRPCLTRVKNHSTSSLPQKSDSESQLPPFRFGNYSSKPATSSSLSLSEIFADSPTQEKRSPRLTLAGLNIPRSRANLAFSNSSSRNASPMGGHLRKNSNPLMRPRKQFRRSLSMFEHPEDVMRQEKERMSPPPSLLPSIMDVETPYVPQLPHFQPDGEAGALPRITKETMVNILDGNYNSLYEKLVIVDCRFEYEYEGGHIEGAVNFNDKEQLSSQLFDVEPTSKALLIFHCEYSAHRAPLMAKFIRNKDRTVNADRYPALTYPEAYILDGGYSTFFKDHQDRCYPQNYVEMDAKEHVLDCERGLGKVKQRSKLVRAQTFAFGQHSPSIDSSPTAMGRSRIDSDMDLDMGLEYTPVPALRSGVDLLRGRNHRMLSY</sequence>
<dbReference type="GeneID" id="27322251"/>
<dbReference type="VEuPathDB" id="FungiDB:PV10_04406"/>
<feature type="compositionally biased region" description="Polar residues" evidence="11">
    <location>
        <begin position="201"/>
        <end position="215"/>
    </location>
</feature>
<dbReference type="GO" id="GO:0004725">
    <property type="term" value="F:protein tyrosine phosphatase activity"/>
    <property type="evidence" value="ECO:0007669"/>
    <property type="project" value="UniProtKB-UniRule"/>
</dbReference>
<dbReference type="PANTHER" id="PTHR10828:SF17">
    <property type="entry name" value="PROTEIN-TYROSINE-PHOSPHATASE"/>
    <property type="match status" value="1"/>
</dbReference>
<evidence type="ECO:0000259" key="12">
    <source>
        <dbReference type="PROSITE" id="PS50206"/>
    </source>
</evidence>
<evidence type="ECO:0000256" key="3">
    <source>
        <dbReference type="ARBA" id="ARBA00022618"/>
    </source>
</evidence>
<evidence type="ECO:0000256" key="6">
    <source>
        <dbReference type="ARBA" id="ARBA00022912"/>
    </source>
</evidence>
<dbReference type="GO" id="GO:0010971">
    <property type="term" value="P:positive regulation of G2/M transition of mitotic cell cycle"/>
    <property type="evidence" value="ECO:0007669"/>
    <property type="project" value="TreeGrafter"/>
</dbReference>
<dbReference type="RefSeq" id="XP_016224742.1">
    <property type="nucleotide sequence ID" value="XM_016368954.1"/>
</dbReference>
<dbReference type="PRINTS" id="PR00716">
    <property type="entry name" value="MPIPHPHTASE"/>
</dbReference>
<comment type="function">
    <text evidence="10">Tyrosine protein phosphatase which functions as a dosage-dependent inducer of mitotic progression.</text>
</comment>
<dbReference type="OMA" id="HSPQMED"/>
<accession>A0A0D2A275</accession>
<keyword evidence="4 10" id="KW-0498">Mitosis</keyword>